<feature type="compositionally biased region" description="Low complexity" evidence="1">
    <location>
        <begin position="1010"/>
        <end position="1020"/>
    </location>
</feature>
<evidence type="ECO:0000313" key="2">
    <source>
        <dbReference type="EMBL" id="KAG8467350.1"/>
    </source>
</evidence>
<evidence type="ECO:0000313" key="3">
    <source>
        <dbReference type="Proteomes" id="UP000751190"/>
    </source>
</evidence>
<reference evidence="2" key="1">
    <citation type="submission" date="2021-05" db="EMBL/GenBank/DDBJ databases">
        <title>The genome of the haptophyte Pavlova lutheri (Diacronema luteri, Pavlovales) - a model for lipid biosynthesis in eukaryotic algae.</title>
        <authorList>
            <person name="Hulatt C.J."/>
            <person name="Posewitz M.C."/>
        </authorList>
    </citation>
    <scope>NUCLEOTIDE SEQUENCE</scope>
    <source>
        <strain evidence="2">NIVA-4/92</strain>
    </source>
</reference>
<evidence type="ECO:0000256" key="1">
    <source>
        <dbReference type="SAM" id="MobiDB-lite"/>
    </source>
</evidence>
<dbReference type="EMBL" id="JAGTXO010000006">
    <property type="protein sequence ID" value="KAG8467350.1"/>
    <property type="molecule type" value="Genomic_DNA"/>
</dbReference>
<feature type="compositionally biased region" description="Basic and acidic residues" evidence="1">
    <location>
        <begin position="475"/>
        <end position="484"/>
    </location>
</feature>
<feature type="compositionally biased region" description="Low complexity" evidence="1">
    <location>
        <begin position="625"/>
        <end position="643"/>
    </location>
</feature>
<keyword evidence="3" id="KW-1185">Reference proteome</keyword>
<gene>
    <name evidence="2" type="ORF">KFE25_000666</name>
</gene>
<accession>A0A8J5XXQ2</accession>
<organism evidence="2 3">
    <name type="scientific">Diacronema lutheri</name>
    <name type="common">Unicellular marine alga</name>
    <name type="synonym">Monochrysis lutheri</name>
    <dbReference type="NCBI Taxonomy" id="2081491"/>
    <lineage>
        <taxon>Eukaryota</taxon>
        <taxon>Haptista</taxon>
        <taxon>Haptophyta</taxon>
        <taxon>Pavlovophyceae</taxon>
        <taxon>Pavlovales</taxon>
        <taxon>Pavlovaceae</taxon>
        <taxon>Diacronema</taxon>
    </lineage>
</organism>
<comment type="caution">
    <text evidence="2">The sequence shown here is derived from an EMBL/GenBank/DDBJ whole genome shotgun (WGS) entry which is preliminary data.</text>
</comment>
<protein>
    <submittedName>
        <fullName evidence="2">Uncharacterized protein</fullName>
    </submittedName>
</protein>
<dbReference type="AlphaFoldDB" id="A0A8J5XXQ2"/>
<dbReference type="Proteomes" id="UP000751190">
    <property type="component" value="Unassembled WGS sequence"/>
</dbReference>
<feature type="compositionally biased region" description="Basic and acidic residues" evidence="1">
    <location>
        <begin position="448"/>
        <end position="458"/>
    </location>
</feature>
<name>A0A8J5XXQ2_DIALT</name>
<feature type="region of interest" description="Disordered" evidence="1">
    <location>
        <begin position="596"/>
        <end position="652"/>
    </location>
</feature>
<feature type="region of interest" description="Disordered" evidence="1">
    <location>
        <begin position="438"/>
        <end position="544"/>
    </location>
</feature>
<feature type="region of interest" description="Disordered" evidence="1">
    <location>
        <begin position="995"/>
        <end position="1020"/>
    </location>
</feature>
<feature type="region of interest" description="Disordered" evidence="1">
    <location>
        <begin position="688"/>
        <end position="740"/>
    </location>
</feature>
<proteinExistence type="predicted"/>
<feature type="compositionally biased region" description="Low complexity" evidence="1">
    <location>
        <begin position="809"/>
        <end position="821"/>
    </location>
</feature>
<feature type="region of interest" description="Disordered" evidence="1">
    <location>
        <begin position="777"/>
        <end position="825"/>
    </location>
</feature>
<sequence>MPYREKGESEDVRSSVIACVDHLDALASAPDATAADKVIEQIVNGLRGAAEVAVGSPKSMHDVLHGDVPEILVKNFAEPAREQPVIARECFMFIGALIDTATAAKRSKALICNRPTAATEWVVRTALDGPRPSSADARLGERLEGQMAATAVMELLARDPFGRAMLLDIAPLERMWGAARACASGAISSALLKVIGALGSEAELHGLVGSCTASLTDLYNGEFDFARIAQHALDSARLADGQLVELSPKQLWCFGARRACAPVCAERTAALVARVRPMRTAAPLARVRANCERLRFEQNHVELELALAGRAGGSEADEDGGAQPGAAIFIARADLASSSWSKDIGALSLQLRASSIERVKYTLDFADGDETRTAGGARGAKEASSIVFELDAADARSVARKPSAPNFLGAVLALCPALETVSKMYVASKAAVVRVPVSARPGGSQPNDRQHEAVDGERTPALLELRASKGSTILEQRRASEPRPDAVTSRVDEPPPPQRQQQPPATGRGARLTPRDATSSAALGGKATSLPRSTSVSKGSVRAPTVTPAGAAHVNAKGGAHDSFRVFESVKSLYPEDGAARILATTTTTTLLAAHAGAAAAPQRGASTGNGSAPKADSDAPEKGAAVAQLAEAASAARPSTAAQRGAPLPANAGVAPALDARAGGDAVDGAVERSPFAINGRGAARGGAAAKSATTPAPAASPAKGAAQQRSRQRAQPARPAQPARTSPRSKAKANASTTAAAQLLAPPVDDADGAFEPNFDDLLGSDDVQLDLAPSAKPATSKKGAARSALQQPARASRQPAKKDAKSAAPATANAARAPTRVDDGAGTQALARAKHASPPQGDALCERPPAKSVRFGERTAVLKAEAAGTRAADAAAAAAALARRAAVRIAEGGAAVHGATLTLAERMMEAAAPTGQTLAFDEAVEQGAKAAGGAHSVTGALALVQMDWTSNVPDMDAELALAVDAAADDLCLPDASHEPLDFGARAATPALSTTGRTQWRAPPVPSAGTAKRAPAATATAAATTLDTPIGDVLRAPGAAVSRPTAKDRLGHGGLAHAAAVIAAKRGAYAATPSAALRAHIGDDAIAMHAAAIINRLTDKAVLVAKRKRESIEHIDRNLLRNVDGLRVRCSDALDEHVHELTEQNALNVSKIDAFVSRTEEDLCSDFTLRVGALLSEWQSHNKELVERAQSVLESGEAKVSALVLESKRELGRITAAHADAMRHQLHSSASSTVLDCFGTVFKGALTA</sequence>